<keyword evidence="2" id="KW-0808">Transferase</keyword>
<dbReference type="PANTHER" id="PTHR42681:SF1">
    <property type="entry name" value="MALONYL-COA-ACYL CARRIER PROTEIN TRANSACYLASE, MITOCHONDRIAL"/>
    <property type="match status" value="1"/>
</dbReference>
<feature type="domain" description="Malonyl-CoA:ACP transacylase (MAT)" evidence="5">
    <location>
        <begin position="74"/>
        <end position="394"/>
    </location>
</feature>
<dbReference type="InterPro" id="IPR016036">
    <property type="entry name" value="Malonyl_transacylase_ACP-bd"/>
</dbReference>
<dbReference type="EC" id="2.3.1.39" evidence="1"/>
<dbReference type="Proteomes" id="UP000318582">
    <property type="component" value="Unassembled WGS sequence"/>
</dbReference>
<comment type="caution">
    <text evidence="6">The sequence shown here is derived from an EMBL/GenBank/DDBJ whole genome shotgun (WGS) entry which is preliminary data.</text>
</comment>
<evidence type="ECO:0000259" key="5">
    <source>
        <dbReference type="SMART" id="SM00827"/>
    </source>
</evidence>
<name>A0A507EB15_9FUNG</name>
<proteinExistence type="predicted"/>
<gene>
    <name evidence="6" type="ORF">PhCBS80983_g01205</name>
</gene>
<evidence type="ECO:0000313" key="7">
    <source>
        <dbReference type="Proteomes" id="UP000318582"/>
    </source>
</evidence>
<dbReference type="InterPro" id="IPR014043">
    <property type="entry name" value="Acyl_transferase_dom"/>
</dbReference>
<dbReference type="Gene3D" id="3.40.366.10">
    <property type="entry name" value="Malonyl-Coenzyme A Acyl Carrier Protein, domain 2"/>
    <property type="match status" value="1"/>
</dbReference>
<evidence type="ECO:0000313" key="6">
    <source>
        <dbReference type="EMBL" id="TPX61279.1"/>
    </source>
</evidence>
<comment type="catalytic activity">
    <reaction evidence="4">
        <text>holo-[ACP] + malonyl-CoA = malonyl-[ACP] + CoA</text>
        <dbReference type="Rhea" id="RHEA:41792"/>
        <dbReference type="Rhea" id="RHEA-COMP:9623"/>
        <dbReference type="Rhea" id="RHEA-COMP:9685"/>
        <dbReference type="ChEBI" id="CHEBI:57287"/>
        <dbReference type="ChEBI" id="CHEBI:57384"/>
        <dbReference type="ChEBI" id="CHEBI:64479"/>
        <dbReference type="ChEBI" id="CHEBI:78449"/>
        <dbReference type="EC" id="2.3.1.39"/>
    </reaction>
</comment>
<evidence type="ECO:0000256" key="2">
    <source>
        <dbReference type="ARBA" id="ARBA00022679"/>
    </source>
</evidence>
<dbReference type="SMART" id="SM00827">
    <property type="entry name" value="PKS_AT"/>
    <property type="match status" value="1"/>
</dbReference>
<sequence length="398" mass="43234">MSALVSAPSAYYPVDSFSPAPTSWNSPPHSTQVVTSKMLRYQHCRAKLFSATRSLTPRSLNAWTAAAARKTAVLFPGQGAQHVGMGADIYEAYEAARDVIDEADEAVGGRLKKLMFEGPQQVLTSTENAQPAILCHSIALLKVLEKEYDFDIKSCTYALGHSLGEYSALVATKSLTLPEALKLVKLRGELMNKSIDNSGTTMKALIISGDHLEDIENVMSKIQRSLPEGEVAEIANINSRSQVVISGTVQGVEYACSIIQTRGYAGRALSLPVSAPFHCSLMGSAANDMKPALESAQFAEPSTEVISNVTGKPFNRASEIPSLLYKQITKTVQWQRSTRFASDDDVHDWVVIGPSRVLANLLRKEYPTDVITAISTVDDILQHGDQLSSCSRKRATKL</sequence>
<dbReference type="InterPro" id="IPR016035">
    <property type="entry name" value="Acyl_Trfase/lysoPLipase"/>
</dbReference>
<dbReference type="PANTHER" id="PTHR42681">
    <property type="entry name" value="MALONYL-COA-ACYL CARRIER PROTEIN TRANSACYLASE, MITOCHONDRIAL"/>
    <property type="match status" value="1"/>
</dbReference>
<protein>
    <recommendedName>
        <fullName evidence="1">[acyl-carrier-protein] S-malonyltransferase</fullName>
        <ecNumber evidence="1">2.3.1.39</ecNumber>
    </recommendedName>
</protein>
<dbReference type="AlphaFoldDB" id="A0A507EB15"/>
<dbReference type="STRING" id="109895.A0A507EB15"/>
<dbReference type="SUPFAM" id="SSF55048">
    <property type="entry name" value="Probable ACP-binding domain of malonyl-CoA ACP transacylase"/>
    <property type="match status" value="1"/>
</dbReference>
<accession>A0A507EB15</accession>
<keyword evidence="3" id="KW-0012">Acyltransferase</keyword>
<dbReference type="GO" id="GO:0005739">
    <property type="term" value="C:mitochondrion"/>
    <property type="evidence" value="ECO:0007669"/>
    <property type="project" value="TreeGrafter"/>
</dbReference>
<dbReference type="SUPFAM" id="SSF52151">
    <property type="entry name" value="FabD/lysophospholipase-like"/>
    <property type="match status" value="1"/>
</dbReference>
<reference evidence="6 7" key="1">
    <citation type="journal article" date="2019" name="Sci. Rep.">
        <title>Comparative genomics of chytrid fungi reveal insights into the obligate biotrophic and pathogenic lifestyle of Synchytrium endobioticum.</title>
        <authorList>
            <person name="van de Vossenberg B.T.L.H."/>
            <person name="Warris S."/>
            <person name="Nguyen H.D.T."/>
            <person name="van Gent-Pelzer M.P.E."/>
            <person name="Joly D.L."/>
            <person name="van de Geest H.C."/>
            <person name="Bonants P.J.M."/>
            <person name="Smith D.S."/>
            <person name="Levesque C.A."/>
            <person name="van der Lee T.A.J."/>
        </authorList>
    </citation>
    <scope>NUCLEOTIDE SEQUENCE [LARGE SCALE GENOMIC DNA]</scope>
    <source>
        <strain evidence="6 7">CBS 809.83</strain>
    </source>
</reference>
<dbReference type="EMBL" id="QEAQ01000008">
    <property type="protein sequence ID" value="TPX61279.1"/>
    <property type="molecule type" value="Genomic_DNA"/>
</dbReference>
<evidence type="ECO:0000256" key="4">
    <source>
        <dbReference type="ARBA" id="ARBA00048462"/>
    </source>
</evidence>
<dbReference type="GO" id="GO:0004314">
    <property type="term" value="F:[acyl-carrier-protein] S-malonyltransferase activity"/>
    <property type="evidence" value="ECO:0007669"/>
    <property type="project" value="UniProtKB-EC"/>
</dbReference>
<dbReference type="GO" id="GO:0006633">
    <property type="term" value="P:fatty acid biosynthetic process"/>
    <property type="evidence" value="ECO:0007669"/>
    <property type="project" value="TreeGrafter"/>
</dbReference>
<keyword evidence="7" id="KW-1185">Reference proteome</keyword>
<dbReference type="Pfam" id="PF00698">
    <property type="entry name" value="Acyl_transf_1"/>
    <property type="match status" value="1"/>
</dbReference>
<dbReference type="Gene3D" id="3.30.70.250">
    <property type="entry name" value="Malonyl-CoA ACP transacylase, ACP-binding"/>
    <property type="match status" value="1"/>
</dbReference>
<evidence type="ECO:0000256" key="1">
    <source>
        <dbReference type="ARBA" id="ARBA00013258"/>
    </source>
</evidence>
<evidence type="ECO:0000256" key="3">
    <source>
        <dbReference type="ARBA" id="ARBA00023315"/>
    </source>
</evidence>
<dbReference type="InterPro" id="IPR050858">
    <property type="entry name" value="Mal-CoA-ACP_Trans/PKS_FabD"/>
</dbReference>
<organism evidence="6 7">
    <name type="scientific">Powellomyces hirtus</name>
    <dbReference type="NCBI Taxonomy" id="109895"/>
    <lineage>
        <taxon>Eukaryota</taxon>
        <taxon>Fungi</taxon>
        <taxon>Fungi incertae sedis</taxon>
        <taxon>Chytridiomycota</taxon>
        <taxon>Chytridiomycota incertae sedis</taxon>
        <taxon>Chytridiomycetes</taxon>
        <taxon>Spizellomycetales</taxon>
        <taxon>Powellomycetaceae</taxon>
        <taxon>Powellomyces</taxon>
    </lineage>
</organism>
<dbReference type="InterPro" id="IPR001227">
    <property type="entry name" value="Ac_transferase_dom_sf"/>
</dbReference>